<reference evidence="1" key="1">
    <citation type="submission" date="2007-10" db="EMBL/GenBank/DDBJ databases">
        <authorList>
            <person name="Fulton L."/>
            <person name="Clifton S."/>
            <person name="Fulton B."/>
            <person name="Xu J."/>
            <person name="Minx P."/>
            <person name="Pepin K.H."/>
            <person name="Johnson M."/>
            <person name="Thiruvilangam P."/>
            <person name="Bhonagiri V."/>
            <person name="Nash W.E."/>
            <person name="Mardis E.R."/>
            <person name="Wilson R.K."/>
        </authorList>
    </citation>
    <scope>NUCLEOTIDE SEQUENCE [LARGE SCALE GENOMIC DNA]</scope>
    <source>
        <strain evidence="1">DSM 15702</strain>
    </source>
</reference>
<dbReference type="AlphaFoldDB" id="B0MS96"/>
<gene>
    <name evidence="1" type="ORF">EUBSIR_02736</name>
</gene>
<proteinExistence type="predicted"/>
<comment type="caution">
    <text evidence="1">The sequence shown here is derived from an EMBL/GenBank/DDBJ whole genome shotgun (WGS) entry which is preliminary data.</text>
</comment>
<name>B0MS96_9FIRM</name>
<evidence type="ECO:0000313" key="1">
    <source>
        <dbReference type="EMBL" id="EDR99664.1"/>
    </source>
</evidence>
<keyword evidence="2" id="KW-1185">Reference proteome</keyword>
<protein>
    <submittedName>
        <fullName evidence="1">Uncharacterized protein</fullName>
    </submittedName>
</protein>
<accession>B0MS96</accession>
<reference evidence="1" key="2">
    <citation type="submission" date="2014-06" db="EMBL/GenBank/DDBJ databases">
        <title>Draft genome sequence of Eubacterium siraeum (DSM 15702).</title>
        <authorList>
            <person name="Sudarsanam P."/>
            <person name="Ley R."/>
            <person name="Guruge J."/>
            <person name="Turnbaugh P.J."/>
            <person name="Mahowald M."/>
            <person name="Liep D."/>
            <person name="Gordon J."/>
        </authorList>
    </citation>
    <scope>NUCLEOTIDE SEQUENCE</scope>
    <source>
        <strain evidence="1">DSM 15702</strain>
    </source>
</reference>
<dbReference type="Proteomes" id="UP000005326">
    <property type="component" value="Unassembled WGS sequence"/>
</dbReference>
<organism evidence="1 2">
    <name type="scientific">[Eubacterium] siraeum DSM 15702</name>
    <dbReference type="NCBI Taxonomy" id="428128"/>
    <lineage>
        <taxon>Bacteria</taxon>
        <taxon>Bacillati</taxon>
        <taxon>Bacillota</taxon>
        <taxon>Clostridia</taxon>
        <taxon>Eubacteriales</taxon>
        <taxon>Oscillospiraceae</taxon>
        <taxon>Oscillospiraceae incertae sedis</taxon>
    </lineage>
</organism>
<sequence>MAVTRLSENILSPNLLPQAKARRTAVSACADLICDIITSDR</sequence>
<evidence type="ECO:0000313" key="2">
    <source>
        <dbReference type="Proteomes" id="UP000005326"/>
    </source>
</evidence>
<dbReference type="EMBL" id="ABCA03000055">
    <property type="protein sequence ID" value="EDR99664.1"/>
    <property type="molecule type" value="Genomic_DNA"/>
</dbReference>